<name>A0A554SP08_9ACTN</name>
<keyword evidence="1" id="KW-0812">Transmembrane</keyword>
<dbReference type="AlphaFoldDB" id="A0A554SP08"/>
<feature type="transmembrane region" description="Helical" evidence="1">
    <location>
        <begin position="6"/>
        <end position="32"/>
    </location>
</feature>
<proteinExistence type="predicted"/>
<evidence type="ECO:0000313" key="3">
    <source>
        <dbReference type="Proteomes" id="UP000316988"/>
    </source>
</evidence>
<dbReference type="EMBL" id="VLNT01000001">
    <property type="protein sequence ID" value="TSD68093.1"/>
    <property type="molecule type" value="Genomic_DNA"/>
</dbReference>
<accession>A0A554SP08</accession>
<keyword evidence="1" id="KW-0472">Membrane</keyword>
<evidence type="ECO:0000256" key="1">
    <source>
        <dbReference type="SAM" id="Phobius"/>
    </source>
</evidence>
<evidence type="ECO:0000313" key="2">
    <source>
        <dbReference type="EMBL" id="TSD68093.1"/>
    </source>
</evidence>
<dbReference type="Proteomes" id="UP000316988">
    <property type="component" value="Unassembled WGS sequence"/>
</dbReference>
<organism evidence="2 3">
    <name type="scientific">Aeromicrobium piscarium</name>
    <dbReference type="NCBI Taxonomy" id="2590901"/>
    <lineage>
        <taxon>Bacteria</taxon>
        <taxon>Bacillati</taxon>
        <taxon>Actinomycetota</taxon>
        <taxon>Actinomycetes</taxon>
        <taxon>Propionibacteriales</taxon>
        <taxon>Nocardioidaceae</taxon>
        <taxon>Aeromicrobium</taxon>
    </lineage>
</organism>
<reference evidence="2 3" key="1">
    <citation type="submission" date="2019-07" db="EMBL/GenBank/DDBJ databases">
        <authorList>
            <person name="Zhao L.H."/>
        </authorList>
    </citation>
    <scope>NUCLEOTIDE SEQUENCE [LARGE SCALE GENOMIC DNA]</scope>
    <source>
        <strain evidence="2 3">Co35</strain>
    </source>
</reference>
<sequence length="61" mass="6622">MTRRDFHILTAVMVALAVMILAAIAGLSSVTYDRGVDSGMRDLCGEMGGTWTANEHGEYCR</sequence>
<protein>
    <submittedName>
        <fullName evidence="2">Uncharacterized protein</fullName>
    </submittedName>
</protein>
<comment type="caution">
    <text evidence="2">The sequence shown here is derived from an EMBL/GenBank/DDBJ whole genome shotgun (WGS) entry which is preliminary data.</text>
</comment>
<keyword evidence="1" id="KW-1133">Transmembrane helix</keyword>
<dbReference type="RefSeq" id="WP_143911040.1">
    <property type="nucleotide sequence ID" value="NZ_VLNT01000001.1"/>
</dbReference>
<gene>
    <name evidence="2" type="ORF">FNM00_00415</name>
</gene>
<keyword evidence="3" id="KW-1185">Reference proteome</keyword>